<name>A0A9P6MN86_9FUNG</name>
<accession>A0A9P6MN86</accession>
<feature type="region of interest" description="Disordered" evidence="1">
    <location>
        <begin position="48"/>
        <end position="75"/>
    </location>
</feature>
<organism evidence="2 3">
    <name type="scientific">Entomortierella chlamydospora</name>
    <dbReference type="NCBI Taxonomy" id="101097"/>
    <lineage>
        <taxon>Eukaryota</taxon>
        <taxon>Fungi</taxon>
        <taxon>Fungi incertae sedis</taxon>
        <taxon>Mucoromycota</taxon>
        <taxon>Mortierellomycotina</taxon>
        <taxon>Mortierellomycetes</taxon>
        <taxon>Mortierellales</taxon>
        <taxon>Mortierellaceae</taxon>
        <taxon>Entomortierella</taxon>
    </lineage>
</organism>
<gene>
    <name evidence="2" type="ORF">BGZ80_003581</name>
</gene>
<evidence type="ECO:0000313" key="2">
    <source>
        <dbReference type="EMBL" id="KAG0008324.1"/>
    </source>
</evidence>
<comment type="caution">
    <text evidence="2">The sequence shown here is derived from an EMBL/GenBank/DDBJ whole genome shotgun (WGS) entry which is preliminary data.</text>
</comment>
<evidence type="ECO:0000256" key="1">
    <source>
        <dbReference type="SAM" id="MobiDB-lite"/>
    </source>
</evidence>
<sequence>MRKCREILWSRYELCENANWPNCDPLEAVLAATRDIPPRRAGPAVVSHIVELPTPDRSSSTANEEPWRYGEDGSDMADWLEGWEGLTMVE</sequence>
<protein>
    <submittedName>
        <fullName evidence="2">Uncharacterized protein</fullName>
    </submittedName>
</protein>
<keyword evidence="3" id="KW-1185">Reference proteome</keyword>
<dbReference type="Proteomes" id="UP000703661">
    <property type="component" value="Unassembled WGS sequence"/>
</dbReference>
<proteinExistence type="predicted"/>
<reference evidence="2" key="1">
    <citation type="journal article" date="2020" name="Fungal Divers.">
        <title>Resolving the Mortierellaceae phylogeny through synthesis of multi-gene phylogenetics and phylogenomics.</title>
        <authorList>
            <person name="Vandepol N."/>
            <person name="Liber J."/>
            <person name="Desiro A."/>
            <person name="Na H."/>
            <person name="Kennedy M."/>
            <person name="Barry K."/>
            <person name="Grigoriev I.V."/>
            <person name="Miller A.N."/>
            <person name="O'Donnell K."/>
            <person name="Stajich J.E."/>
            <person name="Bonito G."/>
        </authorList>
    </citation>
    <scope>NUCLEOTIDE SEQUENCE</scope>
    <source>
        <strain evidence="2">NRRL 2769</strain>
    </source>
</reference>
<evidence type="ECO:0000313" key="3">
    <source>
        <dbReference type="Proteomes" id="UP000703661"/>
    </source>
</evidence>
<dbReference type="EMBL" id="JAAAID010001957">
    <property type="protein sequence ID" value="KAG0008324.1"/>
    <property type="molecule type" value="Genomic_DNA"/>
</dbReference>
<dbReference type="AlphaFoldDB" id="A0A9P6MN86"/>